<accession>A0A0F7UDV0</accession>
<feature type="compositionally biased region" description="Basic and acidic residues" evidence="1">
    <location>
        <begin position="247"/>
        <end position="256"/>
    </location>
</feature>
<feature type="compositionally biased region" description="Basic and acidic residues" evidence="1">
    <location>
        <begin position="679"/>
        <end position="689"/>
    </location>
</feature>
<feature type="compositionally biased region" description="Basic and acidic residues" evidence="1">
    <location>
        <begin position="186"/>
        <end position="198"/>
    </location>
</feature>
<evidence type="ECO:0000256" key="1">
    <source>
        <dbReference type="SAM" id="MobiDB-lite"/>
    </source>
</evidence>
<feature type="region of interest" description="Disordered" evidence="1">
    <location>
        <begin position="1"/>
        <end position="173"/>
    </location>
</feature>
<feature type="compositionally biased region" description="Basic and acidic residues" evidence="1">
    <location>
        <begin position="1694"/>
        <end position="1720"/>
    </location>
</feature>
<feature type="compositionally biased region" description="Basic and acidic residues" evidence="1">
    <location>
        <begin position="1570"/>
        <end position="1599"/>
    </location>
</feature>
<dbReference type="EMBL" id="LN714483">
    <property type="protein sequence ID" value="CEL68024.1"/>
    <property type="molecule type" value="Genomic_DNA"/>
</dbReference>
<organism evidence="2">
    <name type="scientific">Neospora caninum (strain Liverpool)</name>
    <dbReference type="NCBI Taxonomy" id="572307"/>
    <lineage>
        <taxon>Eukaryota</taxon>
        <taxon>Sar</taxon>
        <taxon>Alveolata</taxon>
        <taxon>Apicomplexa</taxon>
        <taxon>Conoidasida</taxon>
        <taxon>Coccidia</taxon>
        <taxon>Eucoccidiorida</taxon>
        <taxon>Eimeriorina</taxon>
        <taxon>Sarcocystidae</taxon>
        <taxon>Neospora</taxon>
    </lineage>
</organism>
<feature type="region of interest" description="Disordered" evidence="1">
    <location>
        <begin position="482"/>
        <end position="942"/>
    </location>
</feature>
<feature type="compositionally biased region" description="Basic and acidic residues" evidence="1">
    <location>
        <begin position="897"/>
        <end position="909"/>
    </location>
</feature>
<feature type="compositionally biased region" description="Basic and acidic residues" evidence="1">
    <location>
        <begin position="794"/>
        <end position="811"/>
    </location>
</feature>
<feature type="compositionally biased region" description="Basic and acidic residues" evidence="1">
    <location>
        <begin position="1"/>
        <end position="24"/>
    </location>
</feature>
<feature type="compositionally biased region" description="Basic and acidic residues" evidence="1">
    <location>
        <begin position="1081"/>
        <end position="1108"/>
    </location>
</feature>
<feature type="compositionally biased region" description="Basic residues" evidence="1">
    <location>
        <begin position="1343"/>
        <end position="1356"/>
    </location>
</feature>
<feature type="compositionally biased region" description="Basic and acidic residues" evidence="1">
    <location>
        <begin position="1674"/>
        <end position="1684"/>
    </location>
</feature>
<feature type="compositionally biased region" description="Basic and acidic residues" evidence="1">
    <location>
        <begin position="1256"/>
        <end position="1290"/>
    </location>
</feature>
<feature type="region of interest" description="Disordered" evidence="1">
    <location>
        <begin position="1153"/>
        <end position="1730"/>
    </location>
</feature>
<feature type="compositionally biased region" description="Basic and acidic residues" evidence="1">
    <location>
        <begin position="66"/>
        <end position="110"/>
    </location>
</feature>
<feature type="compositionally biased region" description="Basic and acidic residues" evidence="1">
    <location>
        <begin position="1457"/>
        <end position="1473"/>
    </location>
</feature>
<feature type="compositionally biased region" description="Basic and acidic residues" evidence="1">
    <location>
        <begin position="1511"/>
        <end position="1530"/>
    </location>
</feature>
<proteinExistence type="predicted"/>
<feature type="compositionally biased region" description="Basic and acidic residues" evidence="1">
    <location>
        <begin position="1300"/>
        <end position="1325"/>
    </location>
</feature>
<feature type="compositionally biased region" description="Acidic residues" evidence="1">
    <location>
        <begin position="213"/>
        <end position="223"/>
    </location>
</feature>
<sequence>MDGEKRNGREQERGSGDGEEKLGHETAFAQKHGGEETQPEEDRQSEANWKRRGETDGNGTSSNETKGSRERKAPKRERGTTMEEGGMERKRDDGWEAAGTKEETPKEVIERWGNAARIHERECQKEEQRERRDSEKTKRTLGASAEKGENAEREKDDGVIGRAGSDEFFPGVGNALSFASCASIQRKNESEQNRETAKADPTTKTVKQGPREESEDQITDDATEPGGGTDTAAQGDYGDTRGKRREGRGEAQRQEAVETCEEEGERDAKGMREANRHRDGTSAEQDVEERDEGTGKNERAEVQCESTEQERPKSAQEKADEENAEGIGETEREPEAPGSGGGAQWQSERDARTIISALDQEKTEETQRRRNNSRTNISSADETATPNVLSSFPVTLISSSRHTITQSCPPFRRQTSASTKTEESNASPPAFPASASSLFASSSDSSLSRSVPSSLRPASCPPSSTPSLNSVSCSLIPCSPISSLPTSSDSSLPPNTLALPGASPALEVPQERPRPALSCSLEATREQSPFVIRSSPRSHAPFSPCPSASGPVSRSDSPRPSRSLPPSPISPSAASFPPSPDSPLREQRGPSEGSAIPEKASCAETGDARGDAGEKPNAGEKEVTDQGARATDSTNKENEKAQSQGKETDHGARTVARQELLSPESEAIEQSSSDLSPSQKREGQAREDAIDATSAEGKERKARSEGSALTRNEGSARISDNSDNRETAREEDGEREEQETAAFCEEVREREPAERQRKREDASHSSGADPVGVLRGQGATVARQTKDGVASAGEGRHAGAEETGAKGKETASEVAEGLGPFEEPSEAAEREAAGEAAVDTGDPGKERKDGEAEEQAEGGDPELPEAERVRVPSSCGDDENQEPSLGEKFWEAQESPSRQREVLYDERRGSASAVEQYKSVDPEMTTPELQRSEEEKHGPSCLLSTEQAPSLVLPRRENLSLLSCQSSLDLAISLEGISALTAGAQNTVLASESRSPLPSLPYYGLASSPVPSIAEPRPASWSRFACSPARALETLPLPAASFAPSESRSAASSVAPEAAEAPPAKGEKHGDQKEEIDDASSEERRPDERARDEEDRFGDASRKQRDDLPLSLSEAPRVERAPGLPVEPKSVGRSGPLSASCVRPSVLTFSESLAASAGPPRPSFTFVSTFSPSSPVTLSDMLASPASPPPGSCLFLRDSRRPRDSPATCGRPELPAPQWAEDAQLQEEDRGEDGREQEANSEERGETRRNSSGASGEERSGKEGDRRDFEPAHEGDNDRSKGGTESRDQEACAEVELAIEELKQVEKLDEEVDAKSDDETSRPVDDTVEQPGGEGKSCFSSPRGRRLFTKSGRMKSSKYFLGPSSGSRSRRLGPRMRRPSFARVPKALPSERRSGSARTRREGLREWEATRGCREKAEACEPGEGETAYENPESACASKSEEERNREDAEAAAENATGKKYEIEVGDHEEGKARPVARRQPGDETVETKDSGRLSERPVELRSSAAPSRVHGGEGRREARERTEKSEKPIAGDAEDAQTAGCPSAASRAVDPVRGEGLGPRTKKVLWCESGDKKPGRERGGHRPGEGRSGGARETREGDSLPCASLRVLPESRDGTEEERGWREDRERRQELLPPEESTRSAWRPEESRARARRRTGAPWDSPTPPRGAADAAGDQRARREAKTSSRQKSGANAEKRGTETGSGAERRPDTKRAVSDNSEKTLSADCRGAGVLERSRASPHVRFPFVTAELSGVFEYFFTGTGGMGTRAAQ</sequence>
<feature type="compositionally biased region" description="Basic and acidic residues" evidence="1">
    <location>
        <begin position="117"/>
        <end position="138"/>
    </location>
</feature>
<feature type="compositionally biased region" description="Low complexity" evidence="1">
    <location>
        <begin position="551"/>
        <end position="562"/>
    </location>
</feature>
<feature type="compositionally biased region" description="Basic and acidic residues" evidence="1">
    <location>
        <begin position="1439"/>
        <end position="1449"/>
    </location>
</feature>
<feature type="compositionally biased region" description="Acidic residues" evidence="1">
    <location>
        <begin position="851"/>
        <end position="864"/>
    </location>
</feature>
<reference evidence="2" key="1">
    <citation type="journal article" date="2015" name="PLoS ONE">
        <title>Comprehensive Evaluation of Toxoplasma gondii VEG and Neospora caninum LIV Genomes with Tachyzoite Stage Transcriptome and Proteome Defines Novel Transcript Features.</title>
        <authorList>
            <person name="Ramaprasad A."/>
            <person name="Mourier T."/>
            <person name="Naeem R."/>
            <person name="Malas T.B."/>
            <person name="Moussa E."/>
            <person name="Panigrahi A."/>
            <person name="Vermont S.J."/>
            <person name="Otto T.D."/>
            <person name="Wastling J."/>
            <person name="Pain A."/>
        </authorList>
    </citation>
    <scope>NUCLEOTIDE SEQUENCE</scope>
    <source>
        <strain evidence="2">Liverpool</strain>
    </source>
</reference>
<feature type="compositionally biased region" description="Basic and acidic residues" evidence="1">
    <location>
        <begin position="1389"/>
        <end position="1419"/>
    </location>
</feature>
<feature type="compositionally biased region" description="Basic and acidic residues" evidence="1">
    <location>
        <begin position="745"/>
        <end position="763"/>
    </location>
</feature>
<feature type="compositionally biased region" description="Basic and acidic residues" evidence="1">
    <location>
        <begin position="292"/>
        <end position="318"/>
    </location>
</feature>
<evidence type="ECO:0000313" key="2">
    <source>
        <dbReference type="EMBL" id="CEL68024.1"/>
    </source>
</evidence>
<feature type="compositionally biased region" description="Basic and acidic residues" evidence="1">
    <location>
        <begin position="266"/>
        <end position="281"/>
    </location>
</feature>
<name>A0A0F7UDV0_NEOCL</name>
<feature type="compositionally biased region" description="Basic and acidic residues" evidence="1">
    <location>
        <begin position="32"/>
        <end position="55"/>
    </location>
</feature>
<feature type="compositionally biased region" description="Polar residues" evidence="1">
    <location>
        <begin position="707"/>
        <end position="719"/>
    </location>
</feature>
<feature type="compositionally biased region" description="Basic and acidic residues" evidence="1">
    <location>
        <begin position="634"/>
        <end position="652"/>
    </location>
</feature>
<feature type="compositionally biased region" description="Polar residues" evidence="1">
    <location>
        <begin position="380"/>
        <end position="419"/>
    </location>
</feature>
<feature type="compositionally biased region" description="Basic and acidic residues" evidence="1">
    <location>
        <begin position="606"/>
        <end position="624"/>
    </location>
</feature>
<feature type="region of interest" description="Disordered" evidence="1">
    <location>
        <begin position="1048"/>
        <end position="1140"/>
    </location>
</feature>
<gene>
    <name evidence="2" type="ORF">BN1204_038021</name>
</gene>
<feature type="compositionally biased region" description="Low complexity" evidence="1">
    <location>
        <begin position="482"/>
        <end position="494"/>
    </location>
</feature>
<feature type="compositionally biased region" description="Basic residues" evidence="1">
    <location>
        <begin position="1368"/>
        <end position="1380"/>
    </location>
</feature>
<feature type="compositionally biased region" description="Basic and acidic residues" evidence="1">
    <location>
        <begin position="1480"/>
        <end position="1500"/>
    </location>
</feature>
<feature type="compositionally biased region" description="Basic and acidic residues" evidence="1">
    <location>
        <begin position="1232"/>
        <end position="1249"/>
    </location>
</feature>
<feature type="compositionally biased region" description="Low complexity" evidence="1">
    <location>
        <begin position="1048"/>
        <end position="1064"/>
    </location>
</feature>
<feature type="compositionally biased region" description="Basic and acidic residues" evidence="1">
    <location>
        <begin position="720"/>
        <end position="732"/>
    </location>
</feature>
<protein>
    <submittedName>
        <fullName evidence="2">Uncharacterized protein</fullName>
    </submittedName>
</protein>
<feature type="compositionally biased region" description="Basic and acidic residues" evidence="1">
    <location>
        <begin position="1610"/>
        <end position="1650"/>
    </location>
</feature>
<feature type="compositionally biased region" description="Polar residues" evidence="1">
    <location>
        <begin position="668"/>
        <end position="678"/>
    </location>
</feature>
<feature type="compositionally biased region" description="Low complexity" evidence="1">
    <location>
        <begin position="1163"/>
        <end position="1177"/>
    </location>
</feature>
<feature type="compositionally biased region" description="Low complexity" evidence="1">
    <location>
        <begin position="424"/>
        <end position="458"/>
    </location>
</feature>
<feature type="compositionally biased region" description="Basic and acidic residues" evidence="1">
    <location>
        <begin position="359"/>
        <end position="368"/>
    </location>
</feature>
<feature type="region of interest" description="Disordered" evidence="1">
    <location>
        <begin position="185"/>
        <end position="470"/>
    </location>
</feature>
<feature type="compositionally biased region" description="Basic and acidic residues" evidence="1">
    <location>
        <begin position="146"/>
        <end position="159"/>
    </location>
</feature>